<dbReference type="CDD" id="cd00913">
    <property type="entry name" value="PCD_DCoH_subfamily_a"/>
    <property type="match status" value="1"/>
</dbReference>
<keyword evidence="3 4" id="KW-0456">Lyase</keyword>
<evidence type="ECO:0000313" key="6">
    <source>
        <dbReference type="Proteomes" id="UP000214747"/>
    </source>
</evidence>
<dbReference type="Pfam" id="PF01329">
    <property type="entry name" value="Pterin_4a"/>
    <property type="match status" value="1"/>
</dbReference>
<evidence type="ECO:0000313" key="5">
    <source>
        <dbReference type="EMBL" id="OWY33747.1"/>
    </source>
</evidence>
<comment type="catalytic activity">
    <reaction evidence="1 4">
        <text>(4aS,6R)-4a-hydroxy-L-erythro-5,6,7,8-tetrahydrobiopterin = (6R)-L-erythro-6,7-dihydrobiopterin + H2O</text>
        <dbReference type="Rhea" id="RHEA:11920"/>
        <dbReference type="ChEBI" id="CHEBI:15377"/>
        <dbReference type="ChEBI" id="CHEBI:15642"/>
        <dbReference type="ChEBI" id="CHEBI:43120"/>
        <dbReference type="EC" id="4.2.1.96"/>
    </reaction>
</comment>
<sequence length="118" mass="12602">MSITASTLAASRSVQPIAALDDAAIAAHLAALPDWKIDGGKLARSFAFGNYYETLAFVNAIAWIIHAEDHHPELTVTYNRCSVKFDTHSVNEGRGGLSANDFICAAKVDAIFAQRAPA</sequence>
<gene>
    <name evidence="5" type="ORF">CEJ45_15380</name>
</gene>
<keyword evidence="6" id="KW-1185">Reference proteome</keyword>
<name>A0A225SRE7_9BURK</name>
<evidence type="ECO:0000256" key="3">
    <source>
        <dbReference type="ARBA" id="ARBA00023239"/>
    </source>
</evidence>
<dbReference type="SUPFAM" id="SSF55248">
    <property type="entry name" value="PCD-like"/>
    <property type="match status" value="1"/>
</dbReference>
<evidence type="ECO:0000256" key="4">
    <source>
        <dbReference type="HAMAP-Rule" id="MF_00434"/>
    </source>
</evidence>
<dbReference type="AlphaFoldDB" id="A0A225SRE7"/>
<reference evidence="5 6" key="1">
    <citation type="journal article" date="2010" name="Int. J. Syst. Evol. Microbiol.">
        <title>Reclassification of Herbaspirillum putei as a later heterotypic synonym of Herbaspirillum huttiense, with the description of H. huttiense subsp. huttiense subsp. nov. and H. huttiense subsp. putei subsp. nov., comb. nov., and description of Herbaspirillum aquaticum sp. nov.</title>
        <authorList>
            <person name="Dobritsa A.P."/>
            <person name="Reddy M.C."/>
            <person name="Samadpour M."/>
        </authorList>
    </citation>
    <scope>NUCLEOTIDE SEQUENCE [LARGE SCALE GENOMIC DNA]</scope>
    <source>
        <strain evidence="5 6">IEH 4430</strain>
    </source>
</reference>
<dbReference type="PANTHER" id="PTHR12599:SF0">
    <property type="entry name" value="PTERIN-4-ALPHA-CARBINOLAMINE DEHYDRATASE"/>
    <property type="match status" value="1"/>
</dbReference>
<evidence type="ECO:0000256" key="2">
    <source>
        <dbReference type="ARBA" id="ARBA00006472"/>
    </source>
</evidence>
<dbReference type="RefSeq" id="WP_088755953.1">
    <property type="nucleotide sequence ID" value="NZ_NJGV01000014.1"/>
</dbReference>
<accession>A0A225SRE7</accession>
<dbReference type="PANTHER" id="PTHR12599">
    <property type="entry name" value="PTERIN-4-ALPHA-CARBINOLAMINE DEHYDRATASE"/>
    <property type="match status" value="1"/>
</dbReference>
<comment type="caution">
    <text evidence="5">The sequence shown here is derived from an EMBL/GenBank/DDBJ whole genome shotgun (WGS) entry which is preliminary data.</text>
</comment>
<evidence type="ECO:0000256" key="1">
    <source>
        <dbReference type="ARBA" id="ARBA00001554"/>
    </source>
</evidence>
<organism evidence="5 6">
    <name type="scientific">Herbaspirillum aquaticum</name>
    <dbReference type="NCBI Taxonomy" id="568783"/>
    <lineage>
        <taxon>Bacteria</taxon>
        <taxon>Pseudomonadati</taxon>
        <taxon>Pseudomonadota</taxon>
        <taxon>Betaproteobacteria</taxon>
        <taxon>Burkholderiales</taxon>
        <taxon>Oxalobacteraceae</taxon>
        <taxon>Herbaspirillum</taxon>
    </lineage>
</organism>
<comment type="similarity">
    <text evidence="2 4">Belongs to the pterin-4-alpha-carbinolamine dehydratase family.</text>
</comment>
<protein>
    <recommendedName>
        <fullName evidence="4">Putative pterin-4-alpha-carbinolamine dehydratase</fullName>
        <shortName evidence="4">PHS</shortName>
        <ecNumber evidence="4">4.2.1.96</ecNumber>
    </recommendedName>
    <alternativeName>
        <fullName evidence="4">4-alpha-hydroxy-tetrahydropterin dehydratase</fullName>
    </alternativeName>
    <alternativeName>
        <fullName evidence="4">Pterin carbinolamine dehydratase</fullName>
        <shortName evidence="4">PCD</shortName>
    </alternativeName>
</protein>
<dbReference type="Gene3D" id="3.30.1360.20">
    <property type="entry name" value="Transcriptional coactivator/pterin dehydratase"/>
    <property type="match status" value="1"/>
</dbReference>
<proteinExistence type="inferred from homology"/>
<dbReference type="GO" id="GO:0006729">
    <property type="term" value="P:tetrahydrobiopterin biosynthetic process"/>
    <property type="evidence" value="ECO:0007669"/>
    <property type="project" value="InterPro"/>
</dbReference>
<dbReference type="EMBL" id="NJGV01000014">
    <property type="protein sequence ID" value="OWY33747.1"/>
    <property type="molecule type" value="Genomic_DNA"/>
</dbReference>
<dbReference type="GO" id="GO:0008124">
    <property type="term" value="F:4-alpha-hydroxytetrahydrobiopterin dehydratase activity"/>
    <property type="evidence" value="ECO:0007669"/>
    <property type="project" value="UniProtKB-UniRule"/>
</dbReference>
<dbReference type="InterPro" id="IPR001533">
    <property type="entry name" value="Pterin_deHydtase"/>
</dbReference>
<dbReference type="EC" id="4.2.1.96" evidence="4"/>
<dbReference type="HAMAP" id="MF_00434">
    <property type="entry name" value="Pterin_4_alpha"/>
    <property type="match status" value="1"/>
</dbReference>
<dbReference type="InterPro" id="IPR036428">
    <property type="entry name" value="PCD_sf"/>
</dbReference>
<dbReference type="Proteomes" id="UP000214747">
    <property type="component" value="Unassembled WGS sequence"/>
</dbReference>